<protein>
    <submittedName>
        <fullName evidence="2">GTPase IMAP family member 8</fullName>
    </submittedName>
</protein>
<keyword evidence="1" id="KW-1185">Reference proteome</keyword>
<name>A0AC58L109_CASCN</name>
<dbReference type="RefSeq" id="XP_073910836.1">
    <property type="nucleotide sequence ID" value="XM_074054735.1"/>
</dbReference>
<accession>A0AC58L109</accession>
<evidence type="ECO:0000313" key="1">
    <source>
        <dbReference type="Proteomes" id="UP001732720"/>
    </source>
</evidence>
<reference evidence="2" key="1">
    <citation type="submission" date="2025-08" db="UniProtKB">
        <authorList>
            <consortium name="RefSeq"/>
        </authorList>
    </citation>
    <scope>IDENTIFICATION</scope>
</reference>
<gene>
    <name evidence="2" type="primary">LOC109692059</name>
</gene>
<proteinExistence type="predicted"/>
<organism evidence="1 2">
    <name type="scientific">Castor canadensis</name>
    <name type="common">American beaver</name>
    <dbReference type="NCBI Taxonomy" id="51338"/>
    <lineage>
        <taxon>Eukaryota</taxon>
        <taxon>Metazoa</taxon>
        <taxon>Chordata</taxon>
        <taxon>Craniata</taxon>
        <taxon>Vertebrata</taxon>
        <taxon>Euteleostomi</taxon>
        <taxon>Mammalia</taxon>
        <taxon>Eutheria</taxon>
        <taxon>Euarchontoglires</taxon>
        <taxon>Glires</taxon>
        <taxon>Rodentia</taxon>
        <taxon>Castorimorpha</taxon>
        <taxon>Castoridae</taxon>
        <taxon>Castor</taxon>
    </lineage>
</organism>
<sequence>MGGRKIARDEENAFGPEEDTWCPQEPQLRLILVGRTGAGKSATGNSILGHRRFLSRLGATSVTKTCASASRRWARWHLEVIDTPDIFSAQVDQTDPKSLERGRCYLLSAPGPHVLLLVTQLGRYTAQDREAFRKMKELFGEGVVARTVVIFTRKEDLAGGSLQEYVRCTDNVALRKLVAECGGRVCALDNRATGSEQEAQVQELLGLVEGLVRELGGAHYTNQVYGLVQALRGADLEERLRRVAEEVEARMQRPRGTWLLARLWQWQKSHKAYWKRGMVVLLGVTLLVYVLFYRCQPEAIGDLNDRYHEEEMGGGTAASRLQTGSPGSRLQEAAGAHWLGSRSCVRSVPSRPEGPRLRGRGRARSPWFFCFSCSWARDRSALGKRTASLPTGARRRGWLPAVLHLPKTPAPTRQGTAGSDRRPCSHVDTRPLTPFLFLFQKRMEGFQKNKYGTMAAGVEENWFATPPSMRIILVGKTGSGKSATGNSILCRPAFESRLGAQSVTRTCQGEMGTWKGKSILVVDTPSIFDSKAQTQDMDKNIGDCYLLSAPGPHVLLLVTQLGRFTDEDTAAVRRVKEIFGAEAMRYVVILFTHKEDLGGESLDDYVLHTDNCSLRGLVQECGKRYCAFNNRATGEKQRKQLEELMAVLEALKQECQGSFHSNDLFLHAQVLRQDGDSVCPEDHRRYLANVRLQVRKQQQELEECESSWGFKALLRDRIRMTSHIIISALLIICGLIFLAIIINLVITQGN</sequence>
<evidence type="ECO:0000313" key="2">
    <source>
        <dbReference type="RefSeq" id="XP_073910836.1"/>
    </source>
</evidence>
<dbReference type="Proteomes" id="UP001732720">
    <property type="component" value="Chromosome 2"/>
</dbReference>